<dbReference type="InterPro" id="IPR045601">
    <property type="entry name" value="DUF6455"/>
</dbReference>
<organism evidence="2 3">
    <name type="scientific">Rhodophyticola porphyridii</name>
    <dbReference type="NCBI Taxonomy" id="1852017"/>
    <lineage>
        <taxon>Bacteria</taxon>
        <taxon>Pseudomonadati</taxon>
        <taxon>Pseudomonadota</taxon>
        <taxon>Alphaproteobacteria</taxon>
        <taxon>Rhodobacterales</taxon>
        <taxon>Roseobacteraceae</taxon>
        <taxon>Rhodophyticola</taxon>
    </lineage>
</organism>
<evidence type="ECO:0000313" key="2">
    <source>
        <dbReference type="EMBL" id="RMA44049.1"/>
    </source>
</evidence>
<dbReference type="Proteomes" id="UP000281343">
    <property type="component" value="Unassembled WGS sequence"/>
</dbReference>
<feature type="domain" description="DUF6455" evidence="1">
    <location>
        <begin position="15"/>
        <end position="97"/>
    </location>
</feature>
<dbReference type="EMBL" id="RCNT01000001">
    <property type="protein sequence ID" value="RMA44049.1"/>
    <property type="molecule type" value="Genomic_DNA"/>
</dbReference>
<keyword evidence="3" id="KW-1185">Reference proteome</keyword>
<protein>
    <recommendedName>
        <fullName evidence="1">DUF6455 domain-containing protein</fullName>
    </recommendedName>
</protein>
<proteinExistence type="predicted"/>
<gene>
    <name evidence="2" type="ORF">D9R08_03835</name>
</gene>
<dbReference type="AlphaFoldDB" id="A0A3L9Y5K5"/>
<evidence type="ECO:0000259" key="1">
    <source>
        <dbReference type="Pfam" id="PF20056"/>
    </source>
</evidence>
<reference evidence="2 3" key="1">
    <citation type="submission" date="2018-10" db="EMBL/GenBank/DDBJ databases">
        <authorList>
            <person name="Jung H.S."/>
            <person name="Jeon C.O."/>
        </authorList>
    </citation>
    <scope>NUCLEOTIDE SEQUENCE [LARGE SCALE GENOMIC DNA]</scope>
    <source>
        <strain evidence="2 3">MA-7-27</strain>
    </source>
</reference>
<dbReference type="Pfam" id="PF20056">
    <property type="entry name" value="DUF6455"/>
    <property type="match status" value="1"/>
</dbReference>
<sequence>MPGDRAQDACEEWDMPGTKTLKEHDALMTRMARLVGTDLEEAELRGDLSPEMRHDMLSRCVGCSAPQDCAHFLDTTNIAESTPDYCRNGMVLMALRDI</sequence>
<name>A0A3L9Y5K5_9RHOB</name>
<evidence type="ECO:0000313" key="3">
    <source>
        <dbReference type="Proteomes" id="UP000281343"/>
    </source>
</evidence>
<comment type="caution">
    <text evidence="2">The sequence shown here is derived from an EMBL/GenBank/DDBJ whole genome shotgun (WGS) entry which is preliminary data.</text>
</comment>
<accession>A0A3L9Y5K5</accession>